<comment type="caution">
    <text evidence="1">The sequence shown here is derived from an EMBL/GenBank/DDBJ whole genome shotgun (WGS) entry which is preliminary data.</text>
</comment>
<accession>A0ABN2XQ35</accession>
<protein>
    <submittedName>
        <fullName evidence="1">Uncharacterized protein</fullName>
    </submittedName>
</protein>
<organism evidence="1 2">
    <name type="scientific">Kocuria atrinae</name>
    <dbReference type="NCBI Taxonomy" id="592377"/>
    <lineage>
        <taxon>Bacteria</taxon>
        <taxon>Bacillati</taxon>
        <taxon>Actinomycetota</taxon>
        <taxon>Actinomycetes</taxon>
        <taxon>Micrococcales</taxon>
        <taxon>Micrococcaceae</taxon>
        <taxon>Kocuria</taxon>
    </lineage>
</organism>
<reference evidence="1 2" key="1">
    <citation type="journal article" date="2019" name="Int. J. Syst. Evol. Microbiol.">
        <title>The Global Catalogue of Microorganisms (GCM) 10K type strain sequencing project: providing services to taxonomists for standard genome sequencing and annotation.</title>
        <authorList>
            <consortium name="The Broad Institute Genomics Platform"/>
            <consortium name="The Broad Institute Genome Sequencing Center for Infectious Disease"/>
            <person name="Wu L."/>
            <person name="Ma J."/>
        </authorList>
    </citation>
    <scope>NUCLEOTIDE SEQUENCE [LARGE SCALE GENOMIC DNA]</scope>
    <source>
        <strain evidence="1 2">JCM 15914</strain>
    </source>
</reference>
<evidence type="ECO:0000313" key="1">
    <source>
        <dbReference type="EMBL" id="GAA2115404.1"/>
    </source>
</evidence>
<evidence type="ECO:0000313" key="2">
    <source>
        <dbReference type="Proteomes" id="UP001500166"/>
    </source>
</evidence>
<gene>
    <name evidence="1" type="ORF">GCM10009824_13300</name>
</gene>
<keyword evidence="2" id="KW-1185">Reference proteome</keyword>
<sequence length="125" mass="13563">MATSPITGAIDVVGERDAGAQDLDPATSSSQRRRVMVVGEVTEVTFAPATEAPVYQAVLHVQNRSDRQLGGGDSYVKLLWQGQRSVPGVMAGTKLRCVAVVSFNDSVPTMYNPRYEIVTPRRISR</sequence>
<name>A0ABN2XQ35_9MICC</name>
<dbReference type="RefSeq" id="WP_344224220.1">
    <property type="nucleotide sequence ID" value="NZ_BAAAQA010000015.1"/>
</dbReference>
<dbReference type="EMBL" id="BAAAQA010000015">
    <property type="protein sequence ID" value="GAA2115404.1"/>
    <property type="molecule type" value="Genomic_DNA"/>
</dbReference>
<dbReference type="Proteomes" id="UP001500166">
    <property type="component" value="Unassembled WGS sequence"/>
</dbReference>
<proteinExistence type="predicted"/>